<keyword evidence="3" id="KW-0255">Endonuclease</keyword>
<dbReference type="AlphaFoldDB" id="A0A365QXB6"/>
<dbReference type="EMBL" id="QMFZ01000011">
    <property type="protein sequence ID" value="RBB39268.1"/>
    <property type="molecule type" value="Genomic_DNA"/>
</dbReference>
<dbReference type="Gene3D" id="3.40.50.300">
    <property type="entry name" value="P-loop containing nucleotide triphosphate hydrolases"/>
    <property type="match status" value="2"/>
</dbReference>
<dbReference type="Proteomes" id="UP000252458">
    <property type="component" value="Unassembled WGS sequence"/>
</dbReference>
<accession>A0A365QXB6</accession>
<comment type="caution">
    <text evidence="3">The sequence shown here is derived from an EMBL/GenBank/DDBJ whole genome shotgun (WGS) entry which is preliminary data.</text>
</comment>
<keyword evidence="3" id="KW-0378">Hydrolase</keyword>
<evidence type="ECO:0000259" key="2">
    <source>
        <dbReference type="Pfam" id="PF20469"/>
    </source>
</evidence>
<keyword evidence="3" id="KW-0540">Nuclease</keyword>
<dbReference type="CDD" id="cd01026">
    <property type="entry name" value="TOPRIM_OLD"/>
    <property type="match status" value="1"/>
</dbReference>
<dbReference type="PANTHER" id="PTHR43581:SF4">
    <property type="entry name" value="ATP_GTP PHOSPHATASE"/>
    <property type="match status" value="1"/>
</dbReference>
<feature type="domain" description="OLD protein-like TOPRIM" evidence="2">
    <location>
        <begin position="408"/>
        <end position="472"/>
    </location>
</feature>
<evidence type="ECO:0000313" key="4">
    <source>
        <dbReference type="Proteomes" id="UP000252458"/>
    </source>
</evidence>
<dbReference type="InterPro" id="IPR051396">
    <property type="entry name" value="Bact_Antivir_Def_Nuclease"/>
</dbReference>
<dbReference type="Pfam" id="PF13175">
    <property type="entry name" value="AAA_15"/>
    <property type="match status" value="2"/>
</dbReference>
<keyword evidence="4" id="KW-1185">Reference proteome</keyword>
<proteinExistence type="predicted"/>
<evidence type="ECO:0000313" key="3">
    <source>
        <dbReference type="EMBL" id="RBB39268.1"/>
    </source>
</evidence>
<dbReference type="GO" id="GO:0004519">
    <property type="term" value="F:endonuclease activity"/>
    <property type="evidence" value="ECO:0007669"/>
    <property type="project" value="UniProtKB-KW"/>
</dbReference>
<evidence type="ECO:0000259" key="1">
    <source>
        <dbReference type="Pfam" id="PF13175"/>
    </source>
</evidence>
<organism evidence="3 4">
    <name type="scientific">Burkholderia reimsis</name>
    <dbReference type="NCBI Taxonomy" id="2234132"/>
    <lineage>
        <taxon>Bacteria</taxon>
        <taxon>Pseudomonadati</taxon>
        <taxon>Pseudomonadota</taxon>
        <taxon>Betaproteobacteria</taxon>
        <taxon>Burkholderiales</taxon>
        <taxon>Burkholderiaceae</taxon>
        <taxon>Burkholderia</taxon>
    </lineage>
</organism>
<gene>
    <name evidence="3" type="ORF">DPV79_15665</name>
</gene>
<protein>
    <submittedName>
        <fullName evidence="3">ATP-dependent endonuclease</fullName>
    </submittedName>
</protein>
<dbReference type="Pfam" id="PF20469">
    <property type="entry name" value="OLD-like_TOPRIM"/>
    <property type="match status" value="1"/>
</dbReference>
<reference evidence="3 4" key="1">
    <citation type="submission" date="2018-06" db="EMBL/GenBank/DDBJ databases">
        <title>Draft genome sequence of Burkholderia reimsis strain BE51 isolated from a French agricultural soil.</title>
        <authorList>
            <person name="Esmaeel Q."/>
        </authorList>
    </citation>
    <scope>NUCLEOTIDE SEQUENCE [LARGE SCALE GENOMIC DNA]</scope>
    <source>
        <strain evidence="3 4">BE51</strain>
    </source>
</reference>
<dbReference type="PANTHER" id="PTHR43581">
    <property type="entry name" value="ATP/GTP PHOSPHATASE"/>
    <property type="match status" value="1"/>
</dbReference>
<sequence>MPVYAPESGVAITDVRVNNFRSLANIEVELNDLTVLIGANNAGKTSFLDAMFAAIGSGRKLLGQDDIRLTPGEAMPPKDRRVVVDIRICPVDENGAVVDKFPEGSFWTALWGPGIVLDDQTFDEFMAFRTTLEWRVEKADYVVERLFLREWKPFGEWIDSPTQDKPITAAQLEPVALHYIDAKRDLEDDLHRQGSFWRRMTEDLGLSEEDVAAMEAELTGINQQIVDKSLMLQRLKTNLSDLQAVVSADSAGIDIAPVARKLRDLSKGVDVSFSTAGAQSFPLARHGMGTRSLASLLVFRAFTAWRGDVAAQNNNKLHSVLALEEPESHLHPQAQRSLFAHIKKIKGQRVVSTHSPYFAGQAQLEDLRLFIKRGGDTSSRKLNLAELEKPDDVRKLQETVIESRGDILFAKAVVLFEGQTEEQALPIWAEAYWGASIHELGFSFVRANGTDYFPFIWLVKSLEIPWYVMADGEEKPISDLEAALKKAGCPPIADSSNVVTVAKGNNFETQLLADGYLAEVEISLDETYGQEKFLDWYIDNHHGLPLGKNKPNRDYKSDGGRLRAAADAMKGSKTRLAKPLARTIAGLEDSERRFPEHIEKLFAAIGAAHGIQKRPVEVEAKGEKP</sequence>
<dbReference type="RefSeq" id="WP_113045825.1">
    <property type="nucleotide sequence ID" value="NZ_QMFZ01000011.1"/>
</dbReference>
<feature type="domain" description="Endonuclease GajA/Old nuclease/RecF-like AAA" evidence="1">
    <location>
        <begin position="12"/>
        <end position="51"/>
    </location>
</feature>
<dbReference type="InterPro" id="IPR041685">
    <property type="entry name" value="AAA_GajA/Old/RecF-like"/>
</dbReference>
<dbReference type="InterPro" id="IPR027417">
    <property type="entry name" value="P-loop_NTPase"/>
</dbReference>
<name>A0A365QXB6_9BURK</name>
<dbReference type="SUPFAM" id="SSF52540">
    <property type="entry name" value="P-loop containing nucleoside triphosphate hydrolases"/>
    <property type="match status" value="1"/>
</dbReference>
<feature type="domain" description="Endonuclease GajA/Old nuclease/RecF-like AAA" evidence="1">
    <location>
        <begin position="266"/>
        <end position="359"/>
    </location>
</feature>
<dbReference type="InterPro" id="IPR034139">
    <property type="entry name" value="TOPRIM_OLD"/>
</dbReference>